<keyword evidence="1" id="KW-1133">Transmembrane helix</keyword>
<evidence type="ECO:0000313" key="3">
    <source>
        <dbReference type="Proteomes" id="UP000254133"/>
    </source>
</evidence>
<organism evidence="2 3">
    <name type="scientific">Moraxella bovis</name>
    <dbReference type="NCBI Taxonomy" id="476"/>
    <lineage>
        <taxon>Bacteria</taxon>
        <taxon>Pseudomonadati</taxon>
        <taxon>Pseudomonadota</taxon>
        <taxon>Gammaproteobacteria</taxon>
        <taxon>Moraxellales</taxon>
        <taxon>Moraxellaceae</taxon>
        <taxon>Moraxella</taxon>
    </lineage>
</organism>
<dbReference type="Proteomes" id="UP000254133">
    <property type="component" value="Unassembled WGS sequence"/>
</dbReference>
<keyword evidence="1" id="KW-0812">Transmembrane</keyword>
<protein>
    <recommendedName>
        <fullName evidence="4">DUF4230 domain-containing protein</fullName>
    </recommendedName>
</protein>
<feature type="transmembrane region" description="Helical" evidence="1">
    <location>
        <begin position="18"/>
        <end position="39"/>
    </location>
</feature>
<dbReference type="RefSeq" id="WP_115368555.1">
    <property type="nucleotide sequence ID" value="NZ_UGPZ01000002.1"/>
</dbReference>
<dbReference type="AlphaFoldDB" id="A0A378PPD7"/>
<name>A0A378PPD7_MORBO</name>
<sequence>MTTSTPLTTPKVKKANKFTLFCIVSVMAMIVFLAVFWTLKLTEEPAVSAISRDGVVTEIQKMARLNTVAFGVDTVITAQKEGNWYKLWQDEQKGLFVARGRVLAGVDLGKITADNVQVTFDPQTDPKVAPHANITVTLPPSQVFEVFLDDIQVYDWKTGLFGVVDNDPEILNQAQISAKAEVLKKACQGDIMTLATDNATEQIKGLFALTGATVVVNGDVGACRV</sequence>
<proteinExistence type="predicted"/>
<keyword evidence="1" id="KW-0472">Membrane</keyword>
<dbReference type="EMBL" id="UGPZ01000002">
    <property type="protein sequence ID" value="STY90039.1"/>
    <property type="molecule type" value="Genomic_DNA"/>
</dbReference>
<reference evidence="2 3" key="1">
    <citation type="submission" date="2018-06" db="EMBL/GenBank/DDBJ databases">
        <authorList>
            <consortium name="Pathogen Informatics"/>
            <person name="Doyle S."/>
        </authorList>
    </citation>
    <scope>NUCLEOTIDE SEQUENCE [LARGE SCALE GENOMIC DNA]</scope>
    <source>
        <strain evidence="2 3">NCTC9426</strain>
    </source>
</reference>
<gene>
    <name evidence="2" type="ORF">NCTC9426_00042</name>
</gene>
<dbReference type="InterPro" id="IPR025324">
    <property type="entry name" value="DUF4230"/>
</dbReference>
<evidence type="ECO:0000256" key="1">
    <source>
        <dbReference type="SAM" id="Phobius"/>
    </source>
</evidence>
<dbReference type="Pfam" id="PF14014">
    <property type="entry name" value="DUF4230"/>
    <property type="match status" value="1"/>
</dbReference>
<evidence type="ECO:0008006" key="4">
    <source>
        <dbReference type="Google" id="ProtNLM"/>
    </source>
</evidence>
<accession>A0A378PPD7</accession>
<evidence type="ECO:0000313" key="2">
    <source>
        <dbReference type="EMBL" id="STY90039.1"/>
    </source>
</evidence>